<feature type="region of interest" description="Disordered" evidence="8">
    <location>
        <begin position="822"/>
        <end position="877"/>
    </location>
</feature>
<dbReference type="InterPro" id="IPR025313">
    <property type="entry name" value="SPB4-like_CTE"/>
</dbReference>
<proteinExistence type="inferred from homology"/>
<evidence type="ECO:0000313" key="13">
    <source>
        <dbReference type="Proteomes" id="UP001627154"/>
    </source>
</evidence>
<feature type="compositionally biased region" description="Polar residues" evidence="8">
    <location>
        <begin position="180"/>
        <end position="192"/>
    </location>
</feature>
<reference evidence="12 13" key="1">
    <citation type="journal article" date="2024" name="bioRxiv">
        <title>A reference genome for Trichogramma kaykai: A tiny desert-dwelling parasitoid wasp with competing sex-ratio distorters.</title>
        <authorList>
            <person name="Culotta J."/>
            <person name="Lindsey A.R."/>
        </authorList>
    </citation>
    <scope>NUCLEOTIDE SEQUENCE [LARGE SCALE GENOMIC DNA]</scope>
    <source>
        <strain evidence="12 13">KSX58</strain>
    </source>
</reference>
<dbReference type="InterPro" id="IPR027417">
    <property type="entry name" value="P-loop_NTPase"/>
</dbReference>
<dbReference type="SMART" id="SM00487">
    <property type="entry name" value="DEXDc"/>
    <property type="match status" value="1"/>
</dbReference>
<feature type="short sequence motif" description="Q motif" evidence="6">
    <location>
        <begin position="222"/>
        <end position="251"/>
    </location>
</feature>
<gene>
    <name evidence="12" type="ORF">TKK_000540</name>
</gene>
<dbReference type="PROSITE" id="PS00039">
    <property type="entry name" value="DEAD_ATP_HELICASE"/>
    <property type="match status" value="1"/>
</dbReference>
<feature type="compositionally biased region" description="Basic and acidic residues" evidence="8">
    <location>
        <begin position="431"/>
        <end position="447"/>
    </location>
</feature>
<evidence type="ECO:0000256" key="1">
    <source>
        <dbReference type="ARBA" id="ARBA00022741"/>
    </source>
</evidence>
<keyword evidence="13" id="KW-1185">Reference proteome</keyword>
<dbReference type="GO" id="GO:0016787">
    <property type="term" value="F:hydrolase activity"/>
    <property type="evidence" value="ECO:0007669"/>
    <property type="project" value="UniProtKB-KW"/>
</dbReference>
<evidence type="ECO:0000256" key="5">
    <source>
        <dbReference type="ARBA" id="ARBA00022884"/>
    </source>
</evidence>
<dbReference type="GO" id="GO:0010468">
    <property type="term" value="P:regulation of gene expression"/>
    <property type="evidence" value="ECO:0007669"/>
    <property type="project" value="UniProtKB-ARBA"/>
</dbReference>
<comment type="domain">
    <text evidence="7">The Q motif is unique to and characteristic of the DEAD box family of RNA helicases and controls ATP binding and hydrolysis.</text>
</comment>
<comment type="catalytic activity">
    <reaction evidence="7">
        <text>ATP + H2O = ADP + phosphate + H(+)</text>
        <dbReference type="Rhea" id="RHEA:13065"/>
        <dbReference type="ChEBI" id="CHEBI:15377"/>
        <dbReference type="ChEBI" id="CHEBI:15378"/>
        <dbReference type="ChEBI" id="CHEBI:30616"/>
        <dbReference type="ChEBI" id="CHEBI:43474"/>
        <dbReference type="ChEBI" id="CHEBI:456216"/>
        <dbReference type="EC" id="3.6.4.13"/>
    </reaction>
</comment>
<name>A0ABD2XP65_9HYME</name>
<dbReference type="SUPFAM" id="SSF52540">
    <property type="entry name" value="P-loop containing nucleoside triphosphate hydrolases"/>
    <property type="match status" value="2"/>
</dbReference>
<dbReference type="InterPro" id="IPR014014">
    <property type="entry name" value="RNA_helicase_DEAD_Q_motif"/>
</dbReference>
<evidence type="ECO:0000256" key="6">
    <source>
        <dbReference type="PROSITE-ProRule" id="PRU00552"/>
    </source>
</evidence>
<evidence type="ECO:0000256" key="7">
    <source>
        <dbReference type="RuleBase" id="RU365068"/>
    </source>
</evidence>
<keyword evidence="1 7" id="KW-0547">Nucleotide-binding</keyword>
<keyword evidence="4 7" id="KW-0067">ATP-binding</keyword>
<dbReference type="AlphaFoldDB" id="A0ABD2XP65"/>
<keyword evidence="5 7" id="KW-0694">RNA-binding</keyword>
<evidence type="ECO:0000256" key="3">
    <source>
        <dbReference type="ARBA" id="ARBA00022806"/>
    </source>
</evidence>
<dbReference type="PANTHER" id="PTHR24031">
    <property type="entry name" value="RNA HELICASE"/>
    <property type="match status" value="1"/>
</dbReference>
<dbReference type="Gene3D" id="3.40.50.300">
    <property type="entry name" value="P-loop containing nucleotide triphosphate hydrolases"/>
    <property type="match status" value="2"/>
</dbReference>
<dbReference type="GO" id="GO:0003723">
    <property type="term" value="F:RNA binding"/>
    <property type="evidence" value="ECO:0007669"/>
    <property type="project" value="UniProtKB-UniRule"/>
</dbReference>
<feature type="region of interest" description="Disordered" evidence="8">
    <location>
        <begin position="64"/>
        <end position="192"/>
    </location>
</feature>
<dbReference type="InterPro" id="IPR014001">
    <property type="entry name" value="Helicase_ATP-bd"/>
</dbReference>
<feature type="domain" description="DEAD-box RNA helicase Q" evidence="11">
    <location>
        <begin position="222"/>
        <end position="251"/>
    </location>
</feature>
<sequence>MDICLNVVSGERKKKVKPAAYFKKSAVAKNKKFSRQRNDAEDTFVPNNSIKAIVNRKRKISDVVNATSTTQQPDAHVTANSKPVASKEQKSSAKEQVTTSISQNSQQKPESSQKMDTGDKVEADRKRKFLTSENKTGLMLNINQESDGAPLNKKRKFGTDSGKRSFEKLNEKTRSDVHASDQNSKLHSKSGKISSLFGNNPIVPHIGQRFVRPIDEKVFTAEKFSDLNIHPHAVANLEQNFKITKMTTVQKKAIPVIMSGKDVLIRSQTGSGKTLAYALPIIEKLQNVRPKLHRKCGIKALVIVPTRELAQQTYNCFLKLVKAFVWIVPGIVAGGTNNHKEKDKLRKGINVLVATPGRLLDHIKSTKALTLDSVQTLVLDEADRMFDMGYEKDISAIVEALKGAEPQSNDSDYNPMQLLKQHINPDEQNQDVDKDIVGQKNEDKREVEDEDEDKDSEKKKQIEEAIKRYHSGSEDESDDESDKLQKKSVTSYKKSEETDVSPSNDNLFRRQTILLSATLTQKVDKLAGLTMKNPTFVDAAKDNIEAVNGDMSEVNEDWVVPQTVTQSYIVTPPKLRLVALSAFIASKFQSQKSHKMLVFMATRGMVEFYTEILSTVLCEPDNEEYGVGLNTLDNVQFFKLHGDMAQKDRDKTFKDFCAAESGVLLSTDVGARGLNWDVNTVVQYTGPTSLSDYVHRAGRAGRAGALGSAVIFLVPSEVEFVRSLESRRIRIKQDVDVEVILKELIGRFTQQNDWKAGATNLQNKFESLVLENKEFKTMAFNAYTSWVRFYSSYPVEMRSVFNRKELHLGHFAKSFALRETPRDIGGAAKKDQDKKKTDQRQRHQKPNNRNGNNKRRDSMGHNNKKGPRKQFNMKTSE</sequence>
<evidence type="ECO:0000256" key="2">
    <source>
        <dbReference type="ARBA" id="ARBA00022801"/>
    </source>
</evidence>
<evidence type="ECO:0000259" key="10">
    <source>
        <dbReference type="PROSITE" id="PS51194"/>
    </source>
</evidence>
<dbReference type="EC" id="3.6.4.13" evidence="7"/>
<dbReference type="GO" id="GO:0005524">
    <property type="term" value="F:ATP binding"/>
    <property type="evidence" value="ECO:0007669"/>
    <property type="project" value="UniProtKB-UniRule"/>
</dbReference>
<feature type="compositionally biased region" description="Polar residues" evidence="8">
    <location>
        <begin position="64"/>
        <end position="83"/>
    </location>
</feature>
<dbReference type="PROSITE" id="PS51192">
    <property type="entry name" value="HELICASE_ATP_BIND_1"/>
    <property type="match status" value="1"/>
</dbReference>
<comment type="similarity">
    <text evidence="7">Belongs to the DEAD box helicase family.</text>
</comment>
<dbReference type="PROSITE" id="PS51194">
    <property type="entry name" value="HELICASE_CTER"/>
    <property type="match status" value="1"/>
</dbReference>
<dbReference type="Pfam" id="PF13959">
    <property type="entry name" value="CTE_SPB4"/>
    <property type="match status" value="1"/>
</dbReference>
<dbReference type="InterPro" id="IPR011545">
    <property type="entry name" value="DEAD/DEAH_box_helicase_dom"/>
</dbReference>
<feature type="compositionally biased region" description="Basic and acidic residues" evidence="8">
    <location>
        <begin position="111"/>
        <end position="125"/>
    </location>
</feature>
<accession>A0ABD2XP65</accession>
<comment type="function">
    <text evidence="7">RNA helicase.</text>
</comment>
<keyword evidence="3 7" id="KW-0347">Helicase</keyword>
<dbReference type="Proteomes" id="UP001627154">
    <property type="component" value="Unassembled WGS sequence"/>
</dbReference>
<feature type="domain" description="Helicase ATP-binding" evidence="9">
    <location>
        <begin position="254"/>
        <end position="537"/>
    </location>
</feature>
<evidence type="ECO:0000313" key="12">
    <source>
        <dbReference type="EMBL" id="KAL3407258.1"/>
    </source>
</evidence>
<feature type="domain" description="Helicase C-terminal" evidence="10">
    <location>
        <begin position="576"/>
        <end position="745"/>
    </location>
</feature>
<feature type="compositionally biased region" description="Basic and acidic residues" evidence="8">
    <location>
        <begin position="157"/>
        <end position="179"/>
    </location>
</feature>
<dbReference type="InterPro" id="IPR000629">
    <property type="entry name" value="RNA-helicase_DEAD-box_CS"/>
</dbReference>
<evidence type="ECO:0000256" key="8">
    <source>
        <dbReference type="SAM" id="MobiDB-lite"/>
    </source>
</evidence>
<dbReference type="PROSITE" id="PS51195">
    <property type="entry name" value="Q_MOTIF"/>
    <property type="match status" value="1"/>
</dbReference>
<dbReference type="SMART" id="SM00490">
    <property type="entry name" value="HELICc"/>
    <property type="match status" value="1"/>
</dbReference>
<protein>
    <recommendedName>
        <fullName evidence="7">ATP-dependent RNA helicase</fullName>
        <ecNumber evidence="7">3.6.4.13</ecNumber>
    </recommendedName>
</protein>
<dbReference type="SMART" id="SM01178">
    <property type="entry name" value="DUF4217"/>
    <property type="match status" value="1"/>
</dbReference>
<dbReference type="Pfam" id="PF00271">
    <property type="entry name" value="Helicase_C"/>
    <property type="match status" value="1"/>
</dbReference>
<feature type="compositionally biased region" description="Basic and acidic residues" evidence="8">
    <location>
        <begin position="828"/>
        <end position="841"/>
    </location>
</feature>
<feature type="compositionally biased region" description="Basic and acidic residues" evidence="8">
    <location>
        <begin position="455"/>
        <end position="473"/>
    </location>
</feature>
<feature type="compositionally biased region" description="Polar residues" evidence="8">
    <location>
        <begin position="131"/>
        <end position="146"/>
    </location>
</feature>
<dbReference type="InterPro" id="IPR001650">
    <property type="entry name" value="Helicase_C-like"/>
</dbReference>
<evidence type="ECO:0000256" key="4">
    <source>
        <dbReference type="ARBA" id="ARBA00022840"/>
    </source>
</evidence>
<feature type="compositionally biased region" description="Polar residues" evidence="8">
    <location>
        <begin position="94"/>
        <end position="110"/>
    </location>
</feature>
<feature type="region of interest" description="Disordered" evidence="8">
    <location>
        <begin position="423"/>
        <end position="504"/>
    </location>
</feature>
<keyword evidence="2 7" id="KW-0378">Hydrolase</keyword>
<evidence type="ECO:0000259" key="9">
    <source>
        <dbReference type="PROSITE" id="PS51192"/>
    </source>
</evidence>
<comment type="caution">
    <text evidence="12">The sequence shown here is derived from an EMBL/GenBank/DDBJ whole genome shotgun (WGS) entry which is preliminary data.</text>
</comment>
<organism evidence="12 13">
    <name type="scientific">Trichogramma kaykai</name>
    <dbReference type="NCBI Taxonomy" id="54128"/>
    <lineage>
        <taxon>Eukaryota</taxon>
        <taxon>Metazoa</taxon>
        <taxon>Ecdysozoa</taxon>
        <taxon>Arthropoda</taxon>
        <taxon>Hexapoda</taxon>
        <taxon>Insecta</taxon>
        <taxon>Pterygota</taxon>
        <taxon>Neoptera</taxon>
        <taxon>Endopterygota</taxon>
        <taxon>Hymenoptera</taxon>
        <taxon>Apocrita</taxon>
        <taxon>Proctotrupomorpha</taxon>
        <taxon>Chalcidoidea</taxon>
        <taxon>Trichogrammatidae</taxon>
        <taxon>Trichogramma</taxon>
    </lineage>
</organism>
<dbReference type="Pfam" id="PF00270">
    <property type="entry name" value="DEAD"/>
    <property type="match status" value="1"/>
</dbReference>
<evidence type="ECO:0000259" key="11">
    <source>
        <dbReference type="PROSITE" id="PS51195"/>
    </source>
</evidence>
<dbReference type="EMBL" id="JBJJXI010000011">
    <property type="protein sequence ID" value="KAL3407258.1"/>
    <property type="molecule type" value="Genomic_DNA"/>
</dbReference>
<dbReference type="GO" id="GO:0003724">
    <property type="term" value="F:RNA helicase activity"/>
    <property type="evidence" value="ECO:0007669"/>
    <property type="project" value="UniProtKB-EC"/>
</dbReference>